<name>A0A852T9T6_9BACI</name>
<dbReference type="Gene3D" id="3.40.50.410">
    <property type="entry name" value="von Willebrand factor, type A domain"/>
    <property type="match status" value="1"/>
</dbReference>
<dbReference type="EMBL" id="JACCBX010000002">
    <property type="protein sequence ID" value="NYE04248.1"/>
    <property type="molecule type" value="Genomic_DNA"/>
</dbReference>
<keyword evidence="1" id="KW-0472">Membrane</keyword>
<dbReference type="AlphaFoldDB" id="A0A852T9T6"/>
<comment type="caution">
    <text evidence="2">The sequence shown here is derived from an EMBL/GenBank/DDBJ whole genome shotgun (WGS) entry which is preliminary data.</text>
</comment>
<evidence type="ECO:0000313" key="2">
    <source>
        <dbReference type="EMBL" id="NYE04248.1"/>
    </source>
</evidence>
<reference evidence="3" key="1">
    <citation type="submission" date="2020-07" db="EMBL/GenBank/DDBJ databases">
        <authorList>
            <person name="Partida-Martinez L."/>
            <person name="Huntemann M."/>
            <person name="Clum A."/>
            <person name="Wang J."/>
            <person name="Palaniappan K."/>
            <person name="Ritter S."/>
            <person name="Chen I.-M."/>
            <person name="Stamatis D."/>
            <person name="Reddy T."/>
            <person name="O'Malley R."/>
            <person name="Daum C."/>
            <person name="Shapiro N."/>
            <person name="Ivanova N."/>
            <person name="Kyrpides N."/>
            <person name="Woyke T."/>
        </authorList>
    </citation>
    <scope>NUCLEOTIDE SEQUENCE [LARGE SCALE GENOMIC DNA]</scope>
    <source>
        <strain evidence="3">AT2.8</strain>
    </source>
</reference>
<dbReference type="InterPro" id="IPR036465">
    <property type="entry name" value="vWFA_dom_sf"/>
</dbReference>
<organism evidence="2 3">
    <name type="scientific">Neobacillus niacini</name>
    <dbReference type="NCBI Taxonomy" id="86668"/>
    <lineage>
        <taxon>Bacteria</taxon>
        <taxon>Bacillati</taxon>
        <taxon>Bacillota</taxon>
        <taxon>Bacilli</taxon>
        <taxon>Bacillales</taxon>
        <taxon>Bacillaceae</taxon>
        <taxon>Neobacillus</taxon>
    </lineage>
</organism>
<dbReference type="CDD" id="cd00198">
    <property type="entry name" value="vWFA"/>
    <property type="match status" value="1"/>
</dbReference>
<evidence type="ECO:0008006" key="4">
    <source>
        <dbReference type="Google" id="ProtNLM"/>
    </source>
</evidence>
<sequence length="736" mass="84759">MIAKYKHLVIMHVLVIFFFSIFASIVEAKTHSTIPKNKIVALVYDDSGSMWEQSGNVPIDNWKYANYALQSFVSLLEKQDQLRVVSMSSPTVPEPIELDERLRQHEIDQIRTWTGKRNTPLESLQTAINELGKAVDSNKNSDFWLIVLTDGIFNELNHLEQKLSAAQIEENKNTLFTSLRELKEKMDQNGASFHSTLIPIESYLSTEELEIMADFKRQWTESSAGNVLVSNGEQDIIQRINEVAALMTNRDPSEQEKFDLHPVWDGNQLVLESPFPLRRITLIEQSAAENASFKEFYINNQRIEQGMEGPYKVITPDDPAKLHPPIQGTFTHFKNVNGDGVVDRGTYKIVFEKPLLEEQQESIKILAEPAIDFRVNFKKATGEENPEVFFAGSKMVLETTLLKSESNDEEIDLRAIDVKSLFEVEAEIDGEKLHLNYDSKVNKFIGDFTLPQKDKIPVNVKVNIKGFYQKVKESSIQINPTRKLSLVANTDTWSESLDKLNKADPFVITPMINGEEMTSEELKKVFKQLKIETPSHIKIEKEQKGNKILIYPKSLSPIFRTSVGDVPLHVTLPGEYPNEIAEETFTLNIEDISLFKKYGKDAIKALIWLAILVYIIGIIIKPRFDKNRISLEYKQSRKRERLRDARGMTENFYTNWVNRWLVPYLAEKKSIGDLTFKADRKKDRVWLVKESQDPNLIVRHEKLEGRSKKADLQIYHNDEIQIERSNDYSIYIFKSH</sequence>
<dbReference type="Proteomes" id="UP000548423">
    <property type="component" value="Unassembled WGS sequence"/>
</dbReference>
<keyword evidence="1" id="KW-0812">Transmembrane</keyword>
<protein>
    <recommendedName>
        <fullName evidence="4">VWA domain-containing protein</fullName>
    </recommendedName>
</protein>
<evidence type="ECO:0000256" key="1">
    <source>
        <dbReference type="SAM" id="Phobius"/>
    </source>
</evidence>
<accession>A0A852T9T6</accession>
<gene>
    <name evidence="2" type="ORF">F4694_000992</name>
</gene>
<evidence type="ECO:0000313" key="3">
    <source>
        <dbReference type="Proteomes" id="UP000548423"/>
    </source>
</evidence>
<dbReference type="SUPFAM" id="SSF53300">
    <property type="entry name" value="vWA-like"/>
    <property type="match status" value="1"/>
</dbReference>
<proteinExistence type="predicted"/>
<reference evidence="3" key="2">
    <citation type="submission" date="2020-08" db="EMBL/GenBank/DDBJ databases">
        <title>The Agave Microbiome: Exploring the role of microbial communities in plant adaptations to desert environments.</title>
        <authorList>
            <person name="Partida-Martinez L.P."/>
        </authorList>
    </citation>
    <scope>NUCLEOTIDE SEQUENCE [LARGE SCALE GENOMIC DNA]</scope>
    <source>
        <strain evidence="3">AT2.8</strain>
    </source>
</reference>
<feature type="transmembrane region" description="Helical" evidence="1">
    <location>
        <begin position="602"/>
        <end position="620"/>
    </location>
</feature>
<keyword evidence="1" id="KW-1133">Transmembrane helix</keyword>